<dbReference type="AlphaFoldDB" id="X0UC05"/>
<proteinExistence type="predicted"/>
<dbReference type="Pfam" id="PF00359">
    <property type="entry name" value="PTS_EIIA_2"/>
    <property type="match status" value="1"/>
</dbReference>
<accession>X0UC05</accession>
<reference evidence="2" key="1">
    <citation type="journal article" date="2014" name="Front. Microbiol.">
        <title>High frequency of phylogenetically diverse reductive dehalogenase-homologous genes in deep subseafloor sedimentary metagenomes.</title>
        <authorList>
            <person name="Kawai M."/>
            <person name="Futagami T."/>
            <person name="Toyoda A."/>
            <person name="Takaki Y."/>
            <person name="Nishi S."/>
            <person name="Hori S."/>
            <person name="Arai W."/>
            <person name="Tsubouchi T."/>
            <person name="Morono Y."/>
            <person name="Uchiyama I."/>
            <person name="Ito T."/>
            <person name="Fujiyama A."/>
            <person name="Inagaki F."/>
            <person name="Takami H."/>
        </authorList>
    </citation>
    <scope>NUCLEOTIDE SEQUENCE</scope>
    <source>
        <strain evidence="2">Expedition CK06-06</strain>
    </source>
</reference>
<comment type="caution">
    <text evidence="2">The sequence shown here is derived from an EMBL/GenBank/DDBJ whole genome shotgun (WGS) entry which is preliminary data.</text>
</comment>
<dbReference type="PROSITE" id="PS00372">
    <property type="entry name" value="PTS_EIIA_TYPE_2_HIS"/>
    <property type="match status" value="1"/>
</dbReference>
<feature type="domain" description="PTS EIIA type-2" evidence="1">
    <location>
        <begin position="1"/>
        <end position="137"/>
    </location>
</feature>
<protein>
    <recommendedName>
        <fullName evidence="1">PTS EIIA type-2 domain-containing protein</fullName>
    </recommendedName>
</protein>
<dbReference type="SUPFAM" id="SSF55804">
    <property type="entry name" value="Phoshotransferase/anion transport protein"/>
    <property type="match status" value="1"/>
</dbReference>
<dbReference type="CDD" id="cd00211">
    <property type="entry name" value="PTS_IIA_fru"/>
    <property type="match status" value="1"/>
</dbReference>
<dbReference type="PROSITE" id="PS51094">
    <property type="entry name" value="PTS_EIIA_TYPE_2"/>
    <property type="match status" value="1"/>
</dbReference>
<sequence>QLRSETRDGAIQELLEVLLAADQLSPQDYRQILQALIEREANGSTGFGKGVAVPHCQHRAVKKTVLAIGRSTKGLDFNALDKAPVYSVLLLLSPANDHDRHLQAMELVFGNLQRPGFRNALRQASSPKGVLELISGTEGSKAN</sequence>
<gene>
    <name evidence="2" type="ORF">S01H1_30584</name>
</gene>
<feature type="non-terminal residue" evidence="2">
    <location>
        <position position="1"/>
    </location>
</feature>
<name>X0UC05_9ZZZZ</name>
<organism evidence="2">
    <name type="scientific">marine sediment metagenome</name>
    <dbReference type="NCBI Taxonomy" id="412755"/>
    <lineage>
        <taxon>unclassified sequences</taxon>
        <taxon>metagenomes</taxon>
        <taxon>ecological metagenomes</taxon>
    </lineage>
</organism>
<evidence type="ECO:0000313" key="2">
    <source>
        <dbReference type="EMBL" id="GAF85980.1"/>
    </source>
</evidence>
<dbReference type="Gene3D" id="3.40.930.10">
    <property type="entry name" value="Mannitol-specific EII, Chain A"/>
    <property type="match status" value="1"/>
</dbReference>
<dbReference type="PANTHER" id="PTHR47738">
    <property type="entry name" value="PTS SYSTEM FRUCTOSE-LIKE EIIA COMPONENT-RELATED"/>
    <property type="match status" value="1"/>
</dbReference>
<dbReference type="PANTHER" id="PTHR47738:SF2">
    <property type="entry name" value="PTS SYSTEM FRUCTOSE-LIKE EIIA COMPONENT"/>
    <property type="match status" value="1"/>
</dbReference>
<evidence type="ECO:0000259" key="1">
    <source>
        <dbReference type="PROSITE" id="PS51094"/>
    </source>
</evidence>
<dbReference type="InterPro" id="IPR016152">
    <property type="entry name" value="PTrfase/Anion_transptr"/>
</dbReference>
<dbReference type="InterPro" id="IPR051541">
    <property type="entry name" value="PTS_SugarTrans_NitroReg"/>
</dbReference>
<dbReference type="EMBL" id="BARS01018830">
    <property type="protein sequence ID" value="GAF85980.1"/>
    <property type="molecule type" value="Genomic_DNA"/>
</dbReference>
<dbReference type="InterPro" id="IPR002178">
    <property type="entry name" value="PTS_EIIA_type-2_dom"/>
</dbReference>